<dbReference type="InterPro" id="IPR023696">
    <property type="entry name" value="Ureohydrolase_dom_sf"/>
</dbReference>
<evidence type="ECO:0000256" key="1">
    <source>
        <dbReference type="PROSITE-ProRule" id="PRU00742"/>
    </source>
</evidence>
<proteinExistence type="inferred from homology"/>
<dbReference type="OrthoDB" id="9805406at2"/>
<dbReference type="eggNOG" id="COG0010">
    <property type="taxonomic scope" value="Bacteria"/>
</dbReference>
<dbReference type="Pfam" id="PF00491">
    <property type="entry name" value="Arginase"/>
    <property type="match status" value="1"/>
</dbReference>
<name>I3E721_BACMT</name>
<dbReference type="GO" id="GO:0008783">
    <property type="term" value="F:agmatinase activity"/>
    <property type="evidence" value="ECO:0007669"/>
    <property type="project" value="TreeGrafter"/>
</dbReference>
<dbReference type="PROSITE" id="PS51409">
    <property type="entry name" value="ARGINASE_2"/>
    <property type="match status" value="1"/>
</dbReference>
<dbReference type="Gene3D" id="3.40.800.10">
    <property type="entry name" value="Ureohydrolase domain"/>
    <property type="match status" value="1"/>
</dbReference>
<dbReference type="PATRIC" id="fig|997296.3.peg.1118"/>
<evidence type="ECO:0008006" key="4">
    <source>
        <dbReference type="Google" id="ProtNLM"/>
    </source>
</evidence>
<dbReference type="PANTHER" id="PTHR11358">
    <property type="entry name" value="ARGINASE/AGMATINASE"/>
    <property type="match status" value="1"/>
</dbReference>
<comment type="similarity">
    <text evidence="1">Belongs to the arginase family.</text>
</comment>
<organism evidence="2 3">
    <name type="scientific">Bacillus methanolicus PB1</name>
    <dbReference type="NCBI Taxonomy" id="997296"/>
    <lineage>
        <taxon>Bacteria</taxon>
        <taxon>Bacillati</taxon>
        <taxon>Bacillota</taxon>
        <taxon>Bacilli</taxon>
        <taxon>Bacillales</taxon>
        <taxon>Bacillaceae</taxon>
        <taxon>Bacillus</taxon>
    </lineage>
</organism>
<dbReference type="InterPro" id="IPR006035">
    <property type="entry name" value="Ureohydrolase"/>
</dbReference>
<evidence type="ECO:0000313" key="2">
    <source>
        <dbReference type="EMBL" id="EIJ82292.1"/>
    </source>
</evidence>
<dbReference type="STRING" id="997296.PB1_05160"/>
<accession>I3E721</accession>
<dbReference type="EMBL" id="AFEU01000001">
    <property type="protein sequence ID" value="EIJ82292.1"/>
    <property type="molecule type" value="Genomic_DNA"/>
</dbReference>
<dbReference type="SUPFAM" id="SSF52768">
    <property type="entry name" value="Arginase/deacetylase"/>
    <property type="match status" value="1"/>
</dbReference>
<dbReference type="GO" id="GO:0033389">
    <property type="term" value="P:putrescine biosynthetic process from arginine, via agmatine"/>
    <property type="evidence" value="ECO:0007669"/>
    <property type="project" value="TreeGrafter"/>
</dbReference>
<reference evidence="2 3" key="1">
    <citation type="journal article" date="2012" name="Appl. Environ. Microbiol.">
        <title>Genome Sequence of Thermotolerant Bacillus methanolicus: Features and Regulation Related to Methylotrophy and Production of L-Lysine and L-Glutamate from Methanol.</title>
        <authorList>
            <person name="Heggeset T.M."/>
            <person name="Krog A."/>
            <person name="Balzer S."/>
            <person name="Wentzel A."/>
            <person name="Ellingsen T.E."/>
            <person name="Brautaset T."/>
        </authorList>
    </citation>
    <scope>NUCLEOTIDE SEQUENCE [LARGE SCALE GENOMIC DNA]</scope>
    <source>
        <strain evidence="2 3">PB1</strain>
    </source>
</reference>
<gene>
    <name evidence="2" type="ORF">PB1_05160</name>
</gene>
<protein>
    <recommendedName>
        <fullName evidence="4">Arginase</fullName>
    </recommendedName>
</protein>
<dbReference type="AlphaFoldDB" id="I3E721"/>
<dbReference type="RefSeq" id="WP_003351112.1">
    <property type="nucleotide sequence ID" value="NZ_AFEU01000001.1"/>
</dbReference>
<sequence>MGLLKKGVTFLNFDETYFSQKRLQSFPHESIDFLNLRHVHLYCEEDSLEEIERRLSERKQKGITFIGNGNYHYVTYLLLKEIHTPFTLVLFDNHPDIDMLEGAAEKIISCGSWVSFALEHIQMMKQVIIVGPSSVQIDPSCFSKVTIFPFDHQQNYSSKLILSTIQTDTVYISIDKDVLNRNDAVTNWNQGDMSILTLIEYVQDILENKDIYGLDVCGEMPSSPINLFHPAYKDSIQKNENANIKILQVCLDSLRRKPSQRRIHSFHSSKFTAAHKGGVRMPS</sequence>
<keyword evidence="3" id="KW-1185">Reference proteome</keyword>
<comment type="caution">
    <text evidence="2">The sequence shown here is derived from an EMBL/GenBank/DDBJ whole genome shotgun (WGS) entry which is preliminary data.</text>
</comment>
<dbReference type="Proteomes" id="UP000010523">
    <property type="component" value="Unassembled WGS sequence"/>
</dbReference>
<dbReference type="PANTHER" id="PTHR11358:SF41">
    <property type="entry name" value="ARGINASE"/>
    <property type="match status" value="1"/>
</dbReference>
<dbReference type="GO" id="GO:0046872">
    <property type="term" value="F:metal ion binding"/>
    <property type="evidence" value="ECO:0007669"/>
    <property type="project" value="InterPro"/>
</dbReference>
<evidence type="ECO:0000313" key="3">
    <source>
        <dbReference type="Proteomes" id="UP000010523"/>
    </source>
</evidence>